<organism evidence="1 2">
    <name type="scientific">Pseudomonas savastanoi pv. glycinea</name>
    <name type="common">Pseudomonas syringae pv. glycinea</name>
    <dbReference type="NCBI Taxonomy" id="318"/>
    <lineage>
        <taxon>Bacteria</taxon>
        <taxon>Pseudomonadati</taxon>
        <taxon>Pseudomonadota</taxon>
        <taxon>Gammaproteobacteria</taxon>
        <taxon>Pseudomonadales</taxon>
        <taxon>Pseudomonadaceae</taxon>
        <taxon>Pseudomonas</taxon>
    </lineage>
</organism>
<protein>
    <submittedName>
        <fullName evidence="1">Uncharacterized protein</fullName>
    </submittedName>
</protein>
<reference evidence="1 2" key="2">
    <citation type="submission" date="2015-10" db="EMBL/GenBank/DDBJ databases">
        <title>Comparative genomics and high-throughput reverse genetic screens identify a new phytobacterial MAMP and an Arabidopsis receptor required for immune elicitation.</title>
        <authorList>
            <person name="Mott G.A."/>
            <person name="Thakur S."/>
            <person name="Wang P.W."/>
            <person name="Desveaux D."/>
            <person name="Guttman D.S."/>
        </authorList>
    </citation>
    <scope>NUCLEOTIDE SEQUENCE [LARGE SCALE GENOMIC DNA]</scope>
    <source>
        <strain evidence="1 2">BR1</strain>
    </source>
</reference>
<evidence type="ECO:0000313" key="2">
    <source>
        <dbReference type="Proteomes" id="UP000037836"/>
    </source>
</evidence>
<accession>A0ABR5L1S0</accession>
<dbReference type="EMBL" id="LGLO01000124">
    <property type="protein sequence ID" value="KPC37907.1"/>
    <property type="molecule type" value="Genomic_DNA"/>
</dbReference>
<gene>
    <name evidence="1" type="ORF">AC496_4546</name>
</gene>
<sequence>MIYRPNSQLPSVQNPRLGDTALRVIATFAEDLKRGIPDGYH</sequence>
<evidence type="ECO:0000313" key="1">
    <source>
        <dbReference type="EMBL" id="KPC37907.1"/>
    </source>
</evidence>
<dbReference type="Proteomes" id="UP000037836">
    <property type="component" value="Unassembled WGS sequence"/>
</dbReference>
<comment type="caution">
    <text evidence="1">The sequence shown here is derived from an EMBL/GenBank/DDBJ whole genome shotgun (WGS) entry which is preliminary data.</text>
</comment>
<keyword evidence="2" id="KW-1185">Reference proteome</keyword>
<proteinExistence type="predicted"/>
<reference evidence="1 2" key="1">
    <citation type="submission" date="2015-07" db="EMBL/GenBank/DDBJ databases">
        <authorList>
            <person name="O'Brien H.E."/>
            <person name="Thakur S."/>
            <person name="Gong Y."/>
            <person name="Wang P.W."/>
            <person name="Guttman D.S."/>
        </authorList>
    </citation>
    <scope>NUCLEOTIDE SEQUENCE [LARGE SCALE GENOMIC DNA]</scope>
    <source>
        <strain evidence="1 2">BR1</strain>
    </source>
</reference>
<name>A0ABR5L1S0_PSESG</name>